<dbReference type="NCBIfam" id="TIGR01726">
    <property type="entry name" value="HEQRo_perm_3TM"/>
    <property type="match status" value="1"/>
</dbReference>
<dbReference type="PROSITE" id="PS50928">
    <property type="entry name" value="ABC_TM1"/>
    <property type="match status" value="1"/>
</dbReference>
<comment type="caution">
    <text evidence="11">The sequence shown here is derived from an EMBL/GenBank/DDBJ whole genome shotgun (WGS) entry which is preliminary data.</text>
</comment>
<organism evidence="11 12">
    <name type="scientific">Nitratireductor aquibiodomus RA22</name>
    <dbReference type="NCBI Taxonomy" id="1189611"/>
    <lineage>
        <taxon>Bacteria</taxon>
        <taxon>Pseudomonadati</taxon>
        <taxon>Pseudomonadota</taxon>
        <taxon>Alphaproteobacteria</taxon>
        <taxon>Hyphomicrobiales</taxon>
        <taxon>Phyllobacteriaceae</taxon>
        <taxon>Nitratireductor</taxon>
    </lineage>
</organism>
<proteinExistence type="inferred from homology"/>
<dbReference type="InterPro" id="IPR000515">
    <property type="entry name" value="MetI-like"/>
</dbReference>
<evidence type="ECO:0000256" key="8">
    <source>
        <dbReference type="RuleBase" id="RU363032"/>
    </source>
</evidence>
<keyword evidence="5 8" id="KW-0812">Transmembrane</keyword>
<evidence type="ECO:0000256" key="4">
    <source>
        <dbReference type="ARBA" id="ARBA00022475"/>
    </source>
</evidence>
<feature type="transmembrane region" description="Helical" evidence="8">
    <location>
        <begin position="20"/>
        <end position="44"/>
    </location>
</feature>
<evidence type="ECO:0000256" key="2">
    <source>
        <dbReference type="ARBA" id="ARBA00010072"/>
    </source>
</evidence>
<dbReference type="Pfam" id="PF00528">
    <property type="entry name" value="BPD_transp_1"/>
    <property type="match status" value="1"/>
</dbReference>
<keyword evidence="7 8" id="KW-0472">Membrane</keyword>
<evidence type="ECO:0000256" key="9">
    <source>
        <dbReference type="SAM" id="MobiDB-lite"/>
    </source>
</evidence>
<feature type="transmembrane region" description="Helical" evidence="8">
    <location>
        <begin position="99"/>
        <end position="119"/>
    </location>
</feature>
<dbReference type="Gene3D" id="1.10.3720.10">
    <property type="entry name" value="MetI-like"/>
    <property type="match status" value="1"/>
</dbReference>
<dbReference type="GO" id="GO:0022857">
    <property type="term" value="F:transmembrane transporter activity"/>
    <property type="evidence" value="ECO:0007669"/>
    <property type="project" value="InterPro"/>
</dbReference>
<dbReference type="AlphaFoldDB" id="I5C3W6"/>
<feature type="domain" description="ABC transmembrane type-1" evidence="10">
    <location>
        <begin position="20"/>
        <end position="203"/>
    </location>
</feature>
<protein>
    <submittedName>
        <fullName evidence="11">Amino ABC transporter permease, 3-TM region, His/Glu/Gln/Arg/opine family domain-containing protein 14</fullName>
    </submittedName>
</protein>
<dbReference type="InterPro" id="IPR035906">
    <property type="entry name" value="MetI-like_sf"/>
</dbReference>
<evidence type="ECO:0000259" key="10">
    <source>
        <dbReference type="PROSITE" id="PS50928"/>
    </source>
</evidence>
<keyword evidence="3 8" id="KW-0813">Transport</keyword>
<evidence type="ECO:0000256" key="3">
    <source>
        <dbReference type="ARBA" id="ARBA00022448"/>
    </source>
</evidence>
<comment type="subcellular location">
    <subcellularLocation>
        <location evidence="1">Cell inner membrane</location>
        <topology evidence="1">Multi-pass membrane protein</topology>
    </subcellularLocation>
    <subcellularLocation>
        <location evidence="8">Cell membrane</location>
        <topology evidence="8">Multi-pass membrane protein</topology>
    </subcellularLocation>
</comment>
<dbReference type="RefSeq" id="WP_007007574.1">
    <property type="nucleotide sequence ID" value="NZ_AJXZ01000011.1"/>
</dbReference>
<feature type="transmembrane region" description="Helical" evidence="8">
    <location>
        <begin position="56"/>
        <end position="79"/>
    </location>
</feature>
<evidence type="ECO:0000256" key="5">
    <source>
        <dbReference type="ARBA" id="ARBA00022692"/>
    </source>
</evidence>
<dbReference type="Proteomes" id="UP000004622">
    <property type="component" value="Unassembled WGS sequence"/>
</dbReference>
<dbReference type="PANTHER" id="PTHR30614:SF34">
    <property type="entry name" value="BLR6398 PROTEIN"/>
    <property type="match status" value="1"/>
</dbReference>
<dbReference type="GO" id="GO:0006865">
    <property type="term" value="P:amino acid transport"/>
    <property type="evidence" value="ECO:0007669"/>
    <property type="project" value="TreeGrafter"/>
</dbReference>
<sequence>MMQHYIDVFHAVLPALLNGFWQTLGISLAGIIGGSAIGFVLGLVRGQRVPYLTPLIGGYLHLLRGTPFLVQLYVVYFVLPNTGFALLMWDSLTAALVSLAIYTSSYVTEIVSGAIRAIPRGQWEGAFAIGMRRGQTLRHIILPQSVMLILPSLGGVYVNLIKATSIVSVVGISELTRQGEISILRFPSDILFIYGIVALIYFCYCFPVLKLVDWLEKNAGKPRMGKQRSSSTTDGTIPPDKQNVRA</sequence>
<evidence type="ECO:0000256" key="1">
    <source>
        <dbReference type="ARBA" id="ARBA00004429"/>
    </source>
</evidence>
<evidence type="ECO:0000256" key="7">
    <source>
        <dbReference type="ARBA" id="ARBA00023136"/>
    </source>
</evidence>
<feature type="region of interest" description="Disordered" evidence="9">
    <location>
        <begin position="221"/>
        <end position="246"/>
    </location>
</feature>
<dbReference type="PANTHER" id="PTHR30614">
    <property type="entry name" value="MEMBRANE COMPONENT OF AMINO ACID ABC TRANSPORTER"/>
    <property type="match status" value="1"/>
</dbReference>
<dbReference type="EMBL" id="AJXZ01000011">
    <property type="protein sequence ID" value="EIM76518.1"/>
    <property type="molecule type" value="Genomic_DNA"/>
</dbReference>
<comment type="similarity">
    <text evidence="2">Belongs to the binding-protein-dependent transport system permease family. HisMQ subfamily.</text>
</comment>
<evidence type="ECO:0000313" key="11">
    <source>
        <dbReference type="EMBL" id="EIM76518.1"/>
    </source>
</evidence>
<keyword evidence="6 8" id="KW-1133">Transmembrane helix</keyword>
<reference evidence="11 12" key="1">
    <citation type="journal article" date="2012" name="J. Bacteriol.">
        <title>Genome Sequence of Nitratireductor aquibiodomus Strain RA22.</title>
        <authorList>
            <person name="Singh A."/>
            <person name="Jangir P.K."/>
            <person name="Kumari C."/>
            <person name="Sharma R."/>
        </authorList>
    </citation>
    <scope>NUCLEOTIDE SEQUENCE [LARGE SCALE GENOMIC DNA]</scope>
    <source>
        <strain evidence="11 12">RA22</strain>
    </source>
</reference>
<dbReference type="CDD" id="cd06261">
    <property type="entry name" value="TM_PBP2"/>
    <property type="match status" value="1"/>
</dbReference>
<dbReference type="GO" id="GO:0043190">
    <property type="term" value="C:ATP-binding cassette (ABC) transporter complex"/>
    <property type="evidence" value="ECO:0007669"/>
    <property type="project" value="InterPro"/>
</dbReference>
<dbReference type="SUPFAM" id="SSF161098">
    <property type="entry name" value="MetI-like"/>
    <property type="match status" value="1"/>
</dbReference>
<feature type="transmembrane region" description="Helical" evidence="8">
    <location>
        <begin position="191"/>
        <end position="212"/>
    </location>
</feature>
<evidence type="ECO:0000256" key="6">
    <source>
        <dbReference type="ARBA" id="ARBA00022989"/>
    </source>
</evidence>
<accession>I5C3W6</accession>
<dbReference type="PATRIC" id="fig|1189611.3.peg.1039"/>
<evidence type="ECO:0000313" key="12">
    <source>
        <dbReference type="Proteomes" id="UP000004622"/>
    </source>
</evidence>
<feature type="transmembrane region" description="Helical" evidence="8">
    <location>
        <begin position="140"/>
        <end position="160"/>
    </location>
</feature>
<keyword evidence="4" id="KW-1003">Cell membrane</keyword>
<gene>
    <name evidence="11" type="ORF">A33O_05065</name>
</gene>
<name>I5C3W6_9HYPH</name>
<dbReference type="InterPro" id="IPR043429">
    <property type="entry name" value="ArtM/GltK/GlnP/TcyL/YhdX-like"/>
</dbReference>
<dbReference type="InterPro" id="IPR010065">
    <property type="entry name" value="AA_ABC_transptr_permease_3TM"/>
</dbReference>